<evidence type="ECO:0000256" key="1">
    <source>
        <dbReference type="ARBA" id="ARBA00022485"/>
    </source>
</evidence>
<feature type="domain" description="4Fe-4S ferredoxin-type" evidence="5">
    <location>
        <begin position="34"/>
        <end position="63"/>
    </location>
</feature>
<dbReference type="Gene3D" id="3.30.70.20">
    <property type="match status" value="1"/>
</dbReference>
<evidence type="ECO:0000259" key="5">
    <source>
        <dbReference type="PROSITE" id="PS51379"/>
    </source>
</evidence>
<keyword evidence="2" id="KW-0479">Metal-binding</keyword>
<keyword evidence="1" id="KW-0004">4Fe-4S</keyword>
<protein>
    <submittedName>
        <fullName evidence="6">4Fe-4S dicluster domain-containing protein</fullName>
    </submittedName>
</protein>
<dbReference type="Proteomes" id="UP000184148">
    <property type="component" value="Unassembled WGS sequence"/>
</dbReference>
<dbReference type="STRING" id="1121429.SAMN02745133_02900"/>
<dbReference type="PROSITE" id="PS51379">
    <property type="entry name" value="4FE4S_FER_2"/>
    <property type="match status" value="2"/>
</dbReference>
<evidence type="ECO:0000313" key="7">
    <source>
        <dbReference type="Proteomes" id="UP000184148"/>
    </source>
</evidence>
<proteinExistence type="predicted"/>
<dbReference type="SUPFAM" id="SSF54862">
    <property type="entry name" value="4Fe-4S ferredoxins"/>
    <property type="match status" value="1"/>
</dbReference>
<dbReference type="GO" id="GO:0046872">
    <property type="term" value="F:metal ion binding"/>
    <property type="evidence" value="ECO:0007669"/>
    <property type="project" value="UniProtKB-KW"/>
</dbReference>
<evidence type="ECO:0000256" key="2">
    <source>
        <dbReference type="ARBA" id="ARBA00022723"/>
    </source>
</evidence>
<dbReference type="InterPro" id="IPR017900">
    <property type="entry name" value="4Fe4S_Fe_S_CS"/>
</dbReference>
<evidence type="ECO:0000256" key="3">
    <source>
        <dbReference type="ARBA" id="ARBA00023004"/>
    </source>
</evidence>
<dbReference type="AlphaFoldDB" id="A0A1M5CED4"/>
<dbReference type="InterPro" id="IPR017896">
    <property type="entry name" value="4Fe4S_Fe-S-bd"/>
</dbReference>
<evidence type="ECO:0000256" key="4">
    <source>
        <dbReference type="ARBA" id="ARBA00023014"/>
    </source>
</evidence>
<keyword evidence="4" id="KW-0411">Iron-sulfur</keyword>
<dbReference type="RefSeq" id="WP_008411354.1">
    <property type="nucleotide sequence ID" value="NZ_FQUY01000031.1"/>
</dbReference>
<reference evidence="7" key="1">
    <citation type="submission" date="2016-11" db="EMBL/GenBank/DDBJ databases">
        <authorList>
            <person name="Varghese N."/>
            <person name="Submissions S."/>
        </authorList>
    </citation>
    <scope>NUCLEOTIDE SEQUENCE [LARGE SCALE GENOMIC DNA]</scope>
    <source>
        <strain evidence="7">DSM 12395</strain>
    </source>
</reference>
<name>A0A1M5CED4_9FIRM</name>
<dbReference type="InterPro" id="IPR050572">
    <property type="entry name" value="Fe-S_Ferredoxin"/>
</dbReference>
<keyword evidence="3" id="KW-0408">Iron</keyword>
<sequence length="63" mass="6576">MYVVSIDRDKCDGCGACADACPAGILGMLDDGKADITGEPEECMGCETCVATCPNECYTVTEM</sequence>
<dbReference type="PROSITE" id="PS00198">
    <property type="entry name" value="4FE4S_FER_1"/>
    <property type="match status" value="2"/>
</dbReference>
<feature type="domain" description="4Fe-4S ferredoxin-type" evidence="5">
    <location>
        <begin position="2"/>
        <end position="31"/>
    </location>
</feature>
<dbReference type="PANTHER" id="PTHR43687:SF1">
    <property type="entry name" value="FERREDOXIN III"/>
    <property type="match status" value="1"/>
</dbReference>
<keyword evidence="7" id="KW-1185">Reference proteome</keyword>
<gene>
    <name evidence="6" type="ORF">SAMN02745133_02900</name>
</gene>
<dbReference type="EMBL" id="FQUY01000031">
    <property type="protein sequence ID" value="SHF53050.1"/>
    <property type="molecule type" value="Genomic_DNA"/>
</dbReference>
<accession>A0A1M5CED4</accession>
<dbReference type="Pfam" id="PF13237">
    <property type="entry name" value="Fer4_10"/>
    <property type="match status" value="1"/>
</dbReference>
<evidence type="ECO:0000313" key="6">
    <source>
        <dbReference type="EMBL" id="SHF53050.1"/>
    </source>
</evidence>
<dbReference type="PANTHER" id="PTHR43687">
    <property type="entry name" value="ADENYLYLSULFATE REDUCTASE, BETA SUBUNIT"/>
    <property type="match status" value="1"/>
</dbReference>
<organism evidence="6 7">
    <name type="scientific">Desulforamulus putei DSM 12395</name>
    <dbReference type="NCBI Taxonomy" id="1121429"/>
    <lineage>
        <taxon>Bacteria</taxon>
        <taxon>Bacillati</taxon>
        <taxon>Bacillota</taxon>
        <taxon>Clostridia</taxon>
        <taxon>Eubacteriales</taxon>
        <taxon>Peptococcaceae</taxon>
        <taxon>Desulforamulus</taxon>
    </lineage>
</organism>
<dbReference type="OrthoDB" id="9770306at2"/>
<dbReference type="GO" id="GO:0051539">
    <property type="term" value="F:4 iron, 4 sulfur cluster binding"/>
    <property type="evidence" value="ECO:0007669"/>
    <property type="project" value="UniProtKB-KW"/>
</dbReference>